<dbReference type="RefSeq" id="WP_112256326.1">
    <property type="nucleotide sequence ID" value="NZ_QMIG01000001.1"/>
</dbReference>
<gene>
    <name evidence="3" type="ORF">DPM12_00970</name>
</gene>
<dbReference type="InterPro" id="IPR027417">
    <property type="entry name" value="P-loop_NTPase"/>
</dbReference>
<evidence type="ECO:0000256" key="1">
    <source>
        <dbReference type="ARBA" id="ARBA00006611"/>
    </source>
</evidence>
<organism evidence="3 4">
    <name type="scientific">Phytoactinopolyspora halophila</name>
    <dbReference type="NCBI Taxonomy" id="1981511"/>
    <lineage>
        <taxon>Bacteria</taxon>
        <taxon>Bacillati</taxon>
        <taxon>Actinomycetota</taxon>
        <taxon>Actinomycetes</taxon>
        <taxon>Jiangellales</taxon>
        <taxon>Jiangellaceae</taxon>
        <taxon>Phytoactinopolyspora</taxon>
    </lineage>
</organism>
<name>A0A329R277_9ACTN</name>
<dbReference type="InterPro" id="IPR050921">
    <property type="entry name" value="T4SS_GSP_E_ATPase"/>
</dbReference>
<evidence type="ECO:0000313" key="4">
    <source>
        <dbReference type="Proteomes" id="UP000250462"/>
    </source>
</evidence>
<protein>
    <submittedName>
        <fullName evidence="3">CpaF family protein</fullName>
    </submittedName>
</protein>
<reference evidence="3 4" key="1">
    <citation type="submission" date="2018-06" db="EMBL/GenBank/DDBJ databases">
        <title>Phytoactinopolyspora halophila sp. nov., a novel halophilic actinomycete isolated from a saline soil in China.</title>
        <authorList>
            <person name="Tang S.-K."/>
        </authorList>
    </citation>
    <scope>NUCLEOTIDE SEQUENCE [LARGE SCALE GENOMIC DNA]</scope>
    <source>
        <strain evidence="3 4">YIM 96934</strain>
    </source>
</reference>
<proteinExistence type="inferred from homology"/>
<dbReference type="CDD" id="cd01130">
    <property type="entry name" value="VirB11-like_ATPase"/>
    <property type="match status" value="1"/>
</dbReference>
<accession>A0A329R277</accession>
<dbReference type="GO" id="GO:0016887">
    <property type="term" value="F:ATP hydrolysis activity"/>
    <property type="evidence" value="ECO:0007669"/>
    <property type="project" value="InterPro"/>
</dbReference>
<dbReference type="PANTHER" id="PTHR30486">
    <property type="entry name" value="TWITCHING MOTILITY PROTEIN PILT"/>
    <property type="match status" value="1"/>
</dbReference>
<dbReference type="SUPFAM" id="SSF52540">
    <property type="entry name" value="P-loop containing nucleoside triphosphate hydrolases"/>
    <property type="match status" value="1"/>
</dbReference>
<feature type="domain" description="Bacterial type II secretion system protein E" evidence="2">
    <location>
        <begin position="68"/>
        <end position="340"/>
    </location>
</feature>
<dbReference type="Pfam" id="PF00437">
    <property type="entry name" value="T2SSE"/>
    <property type="match status" value="1"/>
</dbReference>
<dbReference type="EMBL" id="QMIG01000001">
    <property type="protein sequence ID" value="RAW18677.1"/>
    <property type="molecule type" value="Genomic_DNA"/>
</dbReference>
<dbReference type="AlphaFoldDB" id="A0A329R277"/>
<keyword evidence="4" id="KW-1185">Reference proteome</keyword>
<evidence type="ECO:0000259" key="2">
    <source>
        <dbReference type="Pfam" id="PF00437"/>
    </source>
</evidence>
<dbReference type="Gene3D" id="3.30.450.380">
    <property type="match status" value="1"/>
</dbReference>
<comment type="caution">
    <text evidence="3">The sequence shown here is derived from an EMBL/GenBank/DDBJ whole genome shotgun (WGS) entry which is preliminary data.</text>
</comment>
<sequence length="411" mass="45551">MSVVDIIESDVRDVVRKEGIDPVVRRDIVQKYVDDAVAAYTERSLSRPLPPLEDPEAVTRTVVDAIAGYGPLQRYFDDPEIEEIWINEPGKVFVARQGRSELTTTILTEGEVQNLVERMLKSSGRRLDTSSPFVDAMLPDGSRLHVAIPDITRRHWAVNIRKHLMQAARLDDLVALGTLSDHAARFLQACVAAGLNLLVSGGVKAGKTTLLNCLVAAVPPRERIVSCEEVFEIQPRVPDIVHMQTRQASLEGTGEITLRRLIKEALRKRPDRLIVGEVRQEECFDLLIALSSGNPGMCTLHANDARSAVQKLCNLSLLAQENLNSRAITETVASSVDIVVQVNCEHDGQRRVREIVAVPGRIEGEIIELEQIFRRRSGMLTRADGFPPHVERFEAAGIDLRDVLGSHPGTR</sequence>
<dbReference type="InterPro" id="IPR001482">
    <property type="entry name" value="T2SS/T4SS_dom"/>
</dbReference>
<dbReference type="PANTHER" id="PTHR30486:SF6">
    <property type="entry name" value="TYPE IV PILUS RETRACTATION ATPASE PILT"/>
    <property type="match status" value="1"/>
</dbReference>
<evidence type="ECO:0000313" key="3">
    <source>
        <dbReference type="EMBL" id="RAW18677.1"/>
    </source>
</evidence>
<dbReference type="Gene3D" id="3.40.50.300">
    <property type="entry name" value="P-loop containing nucleotide triphosphate hydrolases"/>
    <property type="match status" value="1"/>
</dbReference>
<dbReference type="Proteomes" id="UP000250462">
    <property type="component" value="Unassembled WGS sequence"/>
</dbReference>
<dbReference type="OrthoDB" id="9810761at2"/>
<comment type="similarity">
    <text evidence="1">Belongs to the GSP E family.</text>
</comment>